<dbReference type="Gene3D" id="3.40.50.450">
    <property type="match status" value="1"/>
</dbReference>
<dbReference type="PANTHER" id="PTHR43022:SF1">
    <property type="entry name" value="PROTEIN SMF"/>
    <property type="match status" value="1"/>
</dbReference>
<proteinExistence type="inferred from homology"/>
<dbReference type="AlphaFoldDB" id="A0A0A8E782"/>
<accession>A0A0A8E782</accession>
<comment type="similarity">
    <text evidence="1">Belongs to the DprA/Smf family.</text>
</comment>
<gene>
    <name evidence="3" type="primary">dprA</name>
    <name evidence="3" type="ORF">MYF_01820</name>
</gene>
<feature type="domain" description="Smf/DprA SLOG" evidence="2">
    <location>
        <begin position="48"/>
        <end position="253"/>
    </location>
</feature>
<dbReference type="InterPro" id="IPR003488">
    <property type="entry name" value="DprA"/>
</dbReference>
<dbReference type="KEGG" id="mfq:MYF_01820"/>
<keyword evidence="4" id="KW-1185">Reference proteome</keyword>
<dbReference type="Proteomes" id="UP000031129">
    <property type="component" value="Chromosome"/>
</dbReference>
<protein>
    <submittedName>
        <fullName evidence="3">DNA processing protein DprA (SMF)</fullName>
    </submittedName>
</protein>
<evidence type="ECO:0000313" key="4">
    <source>
        <dbReference type="Proteomes" id="UP000031129"/>
    </source>
</evidence>
<dbReference type="OrthoDB" id="9785707at2"/>
<dbReference type="PANTHER" id="PTHR43022">
    <property type="entry name" value="PROTEIN SMF"/>
    <property type="match status" value="1"/>
</dbReference>
<evidence type="ECO:0000259" key="2">
    <source>
        <dbReference type="Pfam" id="PF02481"/>
    </source>
</evidence>
<sequence length="259" mass="30372">MKNKLIHYAIKYKGDYKLIQKAVQIEEKITKEELFEIQKKLDSGKINAITIVDENYPESFQMLKDPPYVLFYRGNIEFLNNKMPKSSLIGEKYNSKIQEFFNRSLDEVIKRHILVTNGYKGVEQKVMEYFRLNDAPIIAISANGVRNPWLFDDFLDYKNVLFISEYPSDTKINRQRLIERNRLVAGLANFLVIYSIRQTGGSQNLVNYFLDFGKEIYCFFDKNDEDALDYKGCSDLIYQGANWITEIKDIYYESGSRGE</sequence>
<evidence type="ECO:0000313" key="3">
    <source>
        <dbReference type="EMBL" id="AJC49878.1"/>
    </source>
</evidence>
<dbReference type="GO" id="GO:0009294">
    <property type="term" value="P:DNA-mediated transformation"/>
    <property type="evidence" value="ECO:0007669"/>
    <property type="project" value="InterPro"/>
</dbReference>
<dbReference type="InterPro" id="IPR057666">
    <property type="entry name" value="DrpA_SLOG"/>
</dbReference>
<name>A0A0A8E782_MESFC</name>
<reference evidence="3 4" key="1">
    <citation type="journal article" date="2015" name="Genome Announc.">
        <title>Complete Genome Sequence of Mycoplasma flocculare Strain Ms42T (ATCC 27399T).</title>
        <authorList>
            <person name="Calcutt M.J."/>
            <person name="Foecking M.F."/>
            <person name="Heidari M.B."/>
            <person name="McIntosh M.A."/>
        </authorList>
    </citation>
    <scope>NUCLEOTIDE SEQUENCE [LARGE SCALE GENOMIC DNA]</scope>
    <source>
        <strain evidence="4">ATCC 27399</strain>
    </source>
</reference>
<dbReference type="EMBL" id="CP007585">
    <property type="protein sequence ID" value="AJC49878.1"/>
    <property type="molecule type" value="Genomic_DNA"/>
</dbReference>
<dbReference type="HOGENOM" id="CLU_029601_3_4_14"/>
<organism evidence="3 4">
    <name type="scientific">Mesomycoplasma flocculare ATCC 27399</name>
    <dbReference type="NCBI Taxonomy" id="743971"/>
    <lineage>
        <taxon>Bacteria</taxon>
        <taxon>Bacillati</taxon>
        <taxon>Mycoplasmatota</taxon>
        <taxon>Mycoplasmoidales</taxon>
        <taxon>Metamycoplasmataceae</taxon>
        <taxon>Mesomycoplasma</taxon>
    </lineage>
</organism>
<dbReference type="SUPFAM" id="SSF102405">
    <property type="entry name" value="MCP/YpsA-like"/>
    <property type="match status" value="1"/>
</dbReference>
<dbReference type="RefSeq" id="WP_002557540.1">
    <property type="nucleotide sequence ID" value="NZ_CP007585.1"/>
</dbReference>
<dbReference type="Pfam" id="PF02481">
    <property type="entry name" value="DNA_processg_A"/>
    <property type="match status" value="1"/>
</dbReference>
<evidence type="ECO:0000256" key="1">
    <source>
        <dbReference type="ARBA" id="ARBA00006525"/>
    </source>
</evidence>
<dbReference type="STRING" id="743971.MYF_01820"/>